<evidence type="ECO:0000256" key="3">
    <source>
        <dbReference type="ARBA" id="ARBA00022729"/>
    </source>
</evidence>
<dbReference type="SUPFAM" id="SSF53850">
    <property type="entry name" value="Periplasmic binding protein-like II"/>
    <property type="match status" value="1"/>
</dbReference>
<dbReference type="PANTHER" id="PTHR30085:SF6">
    <property type="entry name" value="ABC TRANSPORTER GLUTAMINE-BINDING PROTEIN GLNH"/>
    <property type="match status" value="1"/>
</dbReference>
<evidence type="ECO:0000256" key="1">
    <source>
        <dbReference type="ARBA" id="ARBA00010333"/>
    </source>
</evidence>
<gene>
    <name evidence="6" type="ORF">C1H71_12995</name>
</gene>
<dbReference type="InterPro" id="IPR001638">
    <property type="entry name" value="Solute-binding_3/MltF_N"/>
</dbReference>
<dbReference type="Pfam" id="PF00497">
    <property type="entry name" value="SBP_bac_3"/>
    <property type="match status" value="1"/>
</dbReference>
<evidence type="ECO:0000259" key="5">
    <source>
        <dbReference type="SMART" id="SM00062"/>
    </source>
</evidence>
<dbReference type="GO" id="GO:0005576">
    <property type="term" value="C:extracellular region"/>
    <property type="evidence" value="ECO:0007669"/>
    <property type="project" value="TreeGrafter"/>
</dbReference>
<dbReference type="InterPro" id="IPR051455">
    <property type="entry name" value="Bact_solute-bind_prot3"/>
</dbReference>
<comment type="similarity">
    <text evidence="1">Belongs to the bacterial solute-binding protein 3 family.</text>
</comment>
<dbReference type="GO" id="GO:0030288">
    <property type="term" value="C:outer membrane-bounded periplasmic space"/>
    <property type="evidence" value="ECO:0007669"/>
    <property type="project" value="TreeGrafter"/>
</dbReference>
<accession>A0A7G3GBE1</accession>
<reference evidence="6 7" key="1">
    <citation type="submission" date="2018-01" db="EMBL/GenBank/DDBJ databases">
        <title>Genome sequence of Iodobacter sp. strain PCH194 isolated from Indian Trans-Himalaya.</title>
        <authorList>
            <person name="Kumar V."/>
            <person name="Thakur V."/>
            <person name="Kumar S."/>
            <person name="Singh D."/>
        </authorList>
    </citation>
    <scope>NUCLEOTIDE SEQUENCE [LARGE SCALE GENOMIC DNA]</scope>
    <source>
        <strain evidence="6 7">PCH194</strain>
    </source>
</reference>
<evidence type="ECO:0000313" key="6">
    <source>
        <dbReference type="EMBL" id="QBC44352.1"/>
    </source>
</evidence>
<evidence type="ECO:0000256" key="2">
    <source>
        <dbReference type="ARBA" id="ARBA00022448"/>
    </source>
</evidence>
<dbReference type="AlphaFoldDB" id="A0A7G3GBE1"/>
<feature type="chain" id="PRO_5028913664" evidence="4">
    <location>
        <begin position="20"/>
        <end position="263"/>
    </location>
</feature>
<organism evidence="6 7">
    <name type="scientific">Iodobacter fluviatilis</name>
    <dbReference type="NCBI Taxonomy" id="537"/>
    <lineage>
        <taxon>Bacteria</taxon>
        <taxon>Pseudomonadati</taxon>
        <taxon>Pseudomonadota</taxon>
        <taxon>Betaproteobacteria</taxon>
        <taxon>Neisseriales</taxon>
        <taxon>Chitinibacteraceae</taxon>
        <taxon>Iodobacter</taxon>
    </lineage>
</organism>
<dbReference type="Proteomes" id="UP000515917">
    <property type="component" value="Chromosome"/>
</dbReference>
<feature type="signal peptide" evidence="4">
    <location>
        <begin position="1"/>
        <end position="19"/>
    </location>
</feature>
<evidence type="ECO:0000256" key="4">
    <source>
        <dbReference type="SAM" id="SignalP"/>
    </source>
</evidence>
<keyword evidence="2" id="KW-0813">Transport</keyword>
<dbReference type="PANTHER" id="PTHR30085">
    <property type="entry name" value="AMINO ACID ABC TRANSPORTER PERMEASE"/>
    <property type="match status" value="1"/>
</dbReference>
<dbReference type="SMART" id="SM00062">
    <property type="entry name" value="PBPb"/>
    <property type="match status" value="1"/>
</dbReference>
<dbReference type="GO" id="GO:0006865">
    <property type="term" value="P:amino acid transport"/>
    <property type="evidence" value="ECO:0007669"/>
    <property type="project" value="TreeGrafter"/>
</dbReference>
<evidence type="ECO:0000313" key="7">
    <source>
        <dbReference type="Proteomes" id="UP000515917"/>
    </source>
</evidence>
<dbReference type="Gene3D" id="3.40.190.10">
    <property type="entry name" value="Periplasmic binding protein-like II"/>
    <property type="match status" value="2"/>
</dbReference>
<proteinExistence type="inferred from homology"/>
<keyword evidence="3 4" id="KW-0732">Signal</keyword>
<sequence>MNKFLLVMLFALTSLMSHADLLDTIKARGTLVAGVRADIPPFGQRNKNQTVSGYDVDFAGAIAKKLGVKLLVQDLDPNDRIAAVKSGKVDILVATLVKTAEREREVSCSNGYFVAAVKVLSKKGKFPSAESLVNAKIGVTRGTPYVEFVRKQYPNATVIVFEDSPEAISSLTDGKIDAVVDAEPVLAGLLSKMSNRTQFEVSTYANATEIYTIAVKLGEKRLLGVINETLIEMEKIGEAERIFNQWFGPKTATPLPRTFKIFG</sequence>
<dbReference type="EMBL" id="CP025781">
    <property type="protein sequence ID" value="QBC44352.1"/>
    <property type="molecule type" value="Genomic_DNA"/>
</dbReference>
<feature type="domain" description="Solute-binding protein family 3/N-terminal" evidence="5">
    <location>
        <begin position="30"/>
        <end position="250"/>
    </location>
</feature>
<dbReference type="KEGG" id="ifl:C1H71_12995"/>
<protein>
    <submittedName>
        <fullName evidence="6">Amino acid ABC transporter substrate-binding protein</fullName>
    </submittedName>
</protein>
<keyword evidence="7" id="KW-1185">Reference proteome</keyword>
<name>A0A7G3GBE1_9NEIS</name>
<dbReference type="RefSeq" id="WP_130106892.1">
    <property type="nucleotide sequence ID" value="NZ_CP025781.1"/>
</dbReference>